<dbReference type="GO" id="GO:0005886">
    <property type="term" value="C:plasma membrane"/>
    <property type="evidence" value="ECO:0007669"/>
    <property type="project" value="UniProtKB-SubCell"/>
</dbReference>
<dbReference type="GO" id="GO:0000103">
    <property type="term" value="P:sulfate assimilation"/>
    <property type="evidence" value="ECO:0007669"/>
    <property type="project" value="TreeGrafter"/>
</dbReference>
<keyword evidence="5 8" id="KW-0378">Hydrolase</keyword>
<feature type="binding site" evidence="8">
    <location>
        <position position="62"/>
    </location>
    <ligand>
        <name>Mg(2+)</name>
        <dbReference type="ChEBI" id="CHEBI:18420"/>
        <label>1</label>
    </ligand>
</feature>
<feature type="binding site" evidence="8">
    <location>
        <position position="204"/>
    </location>
    <ligand>
        <name>Mg(2+)</name>
        <dbReference type="ChEBI" id="CHEBI:18420"/>
        <label>2</label>
    </ligand>
</feature>
<comment type="caution">
    <text evidence="10">The sequence shown here is derived from an EMBL/GenBank/DDBJ whole genome shotgun (WGS) entry which is preliminary data.</text>
</comment>
<dbReference type="PANTHER" id="PTHR43028:SF5">
    <property type="entry name" value="3'(2'),5'-BISPHOSPHATE NUCLEOTIDASE 1"/>
    <property type="match status" value="1"/>
</dbReference>
<protein>
    <recommendedName>
        <fullName evidence="8">3'(2'),5'-bisphosphate nucleotidase CysQ</fullName>
        <ecNumber evidence="8">3.1.3.7</ecNumber>
    </recommendedName>
    <alternativeName>
        <fullName evidence="8">3'(2'),5-bisphosphonucleoside 3'(2')-phosphohydrolase</fullName>
    </alternativeName>
    <alternativeName>
        <fullName evidence="8">3'-phosphoadenosine 5'-phosphate phosphatase</fullName>
        <shortName evidence="8">PAP phosphatase</shortName>
    </alternativeName>
</protein>
<feature type="binding site" evidence="8">
    <location>
        <position position="204"/>
    </location>
    <ligand>
        <name>substrate</name>
    </ligand>
</feature>
<dbReference type="InterPro" id="IPR000760">
    <property type="entry name" value="Inositol_monophosphatase-like"/>
</dbReference>
<dbReference type="Gene3D" id="3.40.190.80">
    <property type="match status" value="1"/>
</dbReference>
<comment type="subcellular location">
    <subcellularLocation>
        <location evidence="8">Cell membrane</location>
        <topology evidence="8">Peripheral membrane protein</topology>
        <orientation evidence="8">Cytoplasmic side</orientation>
    </subcellularLocation>
</comment>
<evidence type="ECO:0000256" key="3">
    <source>
        <dbReference type="ARBA" id="ARBA00022519"/>
    </source>
</evidence>
<comment type="cofactor">
    <cofactor evidence="8 9">
        <name>Mg(2+)</name>
        <dbReference type="ChEBI" id="CHEBI:18420"/>
    </cofactor>
</comment>
<feature type="binding site" evidence="8">
    <location>
        <position position="85"/>
    </location>
    <ligand>
        <name>Mg(2+)</name>
        <dbReference type="ChEBI" id="CHEBI:18420"/>
        <label>2</label>
    </ligand>
</feature>
<evidence type="ECO:0000313" key="11">
    <source>
        <dbReference type="Proteomes" id="UP000700212"/>
    </source>
</evidence>
<dbReference type="PRINTS" id="PR00377">
    <property type="entry name" value="IMPHPHTASES"/>
</dbReference>
<evidence type="ECO:0000256" key="1">
    <source>
        <dbReference type="ARBA" id="ARBA00005289"/>
    </source>
</evidence>
<keyword evidence="7 8" id="KW-0472">Membrane</keyword>
<gene>
    <name evidence="8 10" type="primary">cysQ</name>
    <name evidence="10" type="ORF">K8V30_01675</name>
</gene>
<comment type="similarity">
    <text evidence="1 8">Belongs to the inositol monophosphatase superfamily. CysQ family.</text>
</comment>
<dbReference type="Proteomes" id="UP000700212">
    <property type="component" value="Unassembled WGS sequence"/>
</dbReference>
<accession>A0A921T4C7</accession>
<dbReference type="GO" id="GO:0008441">
    <property type="term" value="F:3'(2'),5'-bisphosphate nucleotidase activity"/>
    <property type="evidence" value="ECO:0007669"/>
    <property type="project" value="UniProtKB-UniRule"/>
</dbReference>
<dbReference type="InterPro" id="IPR006240">
    <property type="entry name" value="CysQ"/>
</dbReference>
<keyword evidence="3" id="KW-0997">Cell inner membrane</keyword>
<comment type="function">
    <text evidence="8">Converts adenosine-3',5'-bisphosphate (PAP) to AMP.</text>
</comment>
<reference evidence="10" key="2">
    <citation type="submission" date="2021-09" db="EMBL/GenBank/DDBJ databases">
        <authorList>
            <person name="Gilroy R."/>
        </authorList>
    </citation>
    <scope>NUCLEOTIDE SEQUENCE</scope>
    <source>
        <strain evidence="10">CHK160-4876</strain>
    </source>
</reference>
<dbReference type="AlphaFoldDB" id="A0A921T4C7"/>
<dbReference type="SUPFAM" id="SSF56655">
    <property type="entry name" value="Carbohydrate phosphatase"/>
    <property type="match status" value="1"/>
</dbReference>
<evidence type="ECO:0000256" key="4">
    <source>
        <dbReference type="ARBA" id="ARBA00022723"/>
    </source>
</evidence>
<comment type="catalytic activity">
    <reaction evidence="8">
        <text>adenosine 3',5'-bisphosphate + H2O = AMP + phosphate</text>
        <dbReference type="Rhea" id="RHEA:10040"/>
        <dbReference type="ChEBI" id="CHEBI:15377"/>
        <dbReference type="ChEBI" id="CHEBI:43474"/>
        <dbReference type="ChEBI" id="CHEBI:58343"/>
        <dbReference type="ChEBI" id="CHEBI:456215"/>
        <dbReference type="EC" id="3.1.3.7"/>
    </reaction>
</comment>
<reference evidence="10" key="1">
    <citation type="journal article" date="2021" name="PeerJ">
        <title>Extensive microbial diversity within the chicken gut microbiome revealed by metagenomics and culture.</title>
        <authorList>
            <person name="Gilroy R."/>
            <person name="Ravi A."/>
            <person name="Getino M."/>
            <person name="Pursley I."/>
            <person name="Horton D.L."/>
            <person name="Alikhan N.F."/>
            <person name="Baker D."/>
            <person name="Gharbi K."/>
            <person name="Hall N."/>
            <person name="Watson M."/>
            <person name="Adriaenssens E.M."/>
            <person name="Foster-Nyarko E."/>
            <person name="Jarju S."/>
            <person name="Secka A."/>
            <person name="Antonio M."/>
            <person name="Oren A."/>
            <person name="Chaudhuri R.R."/>
            <person name="La Ragione R."/>
            <person name="Hildebrand F."/>
            <person name="Pallen M.J."/>
        </authorList>
    </citation>
    <scope>NUCLEOTIDE SEQUENCE</scope>
    <source>
        <strain evidence="10">CHK160-4876</strain>
    </source>
</reference>
<dbReference type="EC" id="3.1.3.7" evidence="8"/>
<feature type="binding site" evidence="8">
    <location>
        <position position="82"/>
    </location>
    <ligand>
        <name>Mg(2+)</name>
        <dbReference type="ChEBI" id="CHEBI:18420"/>
        <label>1</label>
    </ligand>
</feature>
<keyword evidence="6 8" id="KW-0460">Magnesium</keyword>
<dbReference type="CDD" id="cd01638">
    <property type="entry name" value="CysQ"/>
    <property type="match status" value="1"/>
</dbReference>
<evidence type="ECO:0000256" key="8">
    <source>
        <dbReference type="HAMAP-Rule" id="MF_02095"/>
    </source>
</evidence>
<dbReference type="Gene3D" id="3.30.540.10">
    <property type="entry name" value="Fructose-1,6-Bisphosphatase, subunit A, domain 1"/>
    <property type="match status" value="1"/>
</dbReference>
<feature type="binding site" evidence="8">
    <location>
        <position position="84"/>
    </location>
    <ligand>
        <name>Mg(2+)</name>
        <dbReference type="ChEBI" id="CHEBI:18420"/>
        <label>1</label>
    </ligand>
</feature>
<organism evidence="10 11">
    <name type="scientific">Metalysinibacillus jejuensis</name>
    <dbReference type="NCBI Taxonomy" id="914327"/>
    <lineage>
        <taxon>Bacteria</taxon>
        <taxon>Bacillati</taxon>
        <taxon>Bacillota</taxon>
        <taxon>Bacilli</taxon>
        <taxon>Bacillales</taxon>
        <taxon>Caryophanaceae</taxon>
        <taxon>Metalysinibacillus</taxon>
    </lineage>
</organism>
<dbReference type="GO" id="GO:0050427">
    <property type="term" value="P:3'-phosphoadenosine 5'-phosphosulfate metabolic process"/>
    <property type="evidence" value="ECO:0007669"/>
    <property type="project" value="TreeGrafter"/>
</dbReference>
<dbReference type="PANTHER" id="PTHR43028">
    <property type="entry name" value="3'(2'),5'-BISPHOSPHATE NUCLEOTIDASE 1"/>
    <property type="match status" value="1"/>
</dbReference>
<evidence type="ECO:0000256" key="7">
    <source>
        <dbReference type="ARBA" id="ARBA00023136"/>
    </source>
</evidence>
<feature type="binding site" evidence="9">
    <location>
        <position position="62"/>
    </location>
    <ligand>
        <name>Mg(2+)</name>
        <dbReference type="ChEBI" id="CHEBI:18420"/>
        <label>1</label>
        <note>catalytic</note>
    </ligand>
</feature>
<feature type="binding site" evidence="9">
    <location>
        <position position="84"/>
    </location>
    <ligand>
        <name>Mg(2+)</name>
        <dbReference type="ChEBI" id="CHEBI:18420"/>
        <label>1</label>
        <note>catalytic</note>
    </ligand>
</feature>
<evidence type="ECO:0000256" key="9">
    <source>
        <dbReference type="PIRSR" id="PIRSR600760-2"/>
    </source>
</evidence>
<evidence type="ECO:0000313" key="10">
    <source>
        <dbReference type="EMBL" id="HJH10397.1"/>
    </source>
</evidence>
<dbReference type="InterPro" id="IPR050725">
    <property type="entry name" value="CysQ/Inositol_MonoPase"/>
</dbReference>
<dbReference type="NCBIfam" id="TIGR01331">
    <property type="entry name" value="bisphos_cysQ"/>
    <property type="match status" value="1"/>
</dbReference>
<evidence type="ECO:0000256" key="5">
    <source>
        <dbReference type="ARBA" id="ARBA00022801"/>
    </source>
</evidence>
<sequence>MIEQVIAIAKQAGAAIIKIYQAPVEITYKNDLSPVTLADQVAHKVITDALTKLTPTIPIISEEGAIAPYEERKQWQRFWLVDPLDGTKEFIAKNGEFTVNIALIEHNMPVLGVVYAPANDVLYYASEQGAYKVTNGQAKPLAHVTASNHTAVISRSHASKETLAYLQQQGITVIQRLGSSLKMCAVAEGSAYCYPRLGDCMEWDTAAAHAIVRYSGHQVMDYTTGEELRYNKPSLKNPYHIVK</sequence>
<dbReference type="EMBL" id="DYTV01000017">
    <property type="protein sequence ID" value="HJH10397.1"/>
    <property type="molecule type" value="Genomic_DNA"/>
</dbReference>
<proteinExistence type="inferred from homology"/>
<feature type="binding site" evidence="8">
    <location>
        <position position="62"/>
    </location>
    <ligand>
        <name>substrate</name>
    </ligand>
</feature>
<feature type="binding site" evidence="8">
    <location>
        <begin position="84"/>
        <end position="87"/>
    </location>
    <ligand>
        <name>substrate</name>
    </ligand>
</feature>
<feature type="binding site" evidence="8">
    <location>
        <position position="82"/>
    </location>
    <ligand>
        <name>Mg(2+)</name>
        <dbReference type="ChEBI" id="CHEBI:18420"/>
        <label>2</label>
    </ligand>
</feature>
<dbReference type="GO" id="GO:0000287">
    <property type="term" value="F:magnesium ion binding"/>
    <property type="evidence" value="ECO:0007669"/>
    <property type="project" value="UniProtKB-UniRule"/>
</dbReference>
<keyword evidence="2 8" id="KW-1003">Cell membrane</keyword>
<evidence type="ECO:0000256" key="6">
    <source>
        <dbReference type="ARBA" id="ARBA00022842"/>
    </source>
</evidence>
<keyword evidence="4 8" id="KW-0479">Metal-binding</keyword>
<dbReference type="Pfam" id="PF00459">
    <property type="entry name" value="Inositol_P"/>
    <property type="match status" value="1"/>
</dbReference>
<feature type="binding site" evidence="9">
    <location>
        <position position="82"/>
    </location>
    <ligand>
        <name>Mg(2+)</name>
        <dbReference type="ChEBI" id="CHEBI:18420"/>
        <label>1</label>
        <note>catalytic</note>
    </ligand>
</feature>
<dbReference type="FunFam" id="3.30.540.10:FF:000007">
    <property type="entry name" value="3'(2'),5'-bisphosphate nucleotidase CysQ"/>
    <property type="match status" value="1"/>
</dbReference>
<evidence type="ECO:0000256" key="2">
    <source>
        <dbReference type="ARBA" id="ARBA00022475"/>
    </source>
</evidence>
<feature type="binding site" evidence="9">
    <location>
        <position position="204"/>
    </location>
    <ligand>
        <name>Mg(2+)</name>
        <dbReference type="ChEBI" id="CHEBI:18420"/>
        <label>1</label>
        <note>catalytic</note>
    </ligand>
</feature>
<dbReference type="HAMAP" id="MF_02095">
    <property type="entry name" value="CysQ"/>
    <property type="match status" value="1"/>
</dbReference>
<feature type="binding site" evidence="9">
    <location>
        <position position="85"/>
    </location>
    <ligand>
        <name>Mg(2+)</name>
        <dbReference type="ChEBI" id="CHEBI:18420"/>
        <label>1</label>
        <note>catalytic</note>
    </ligand>
</feature>
<name>A0A921T4C7_9BACL</name>